<protein>
    <submittedName>
        <fullName evidence="2">UDP-galactose-4-epimerase</fullName>
    </submittedName>
</protein>
<evidence type="ECO:0000313" key="3">
    <source>
        <dbReference type="Proteomes" id="UP000647339"/>
    </source>
</evidence>
<dbReference type="Gene3D" id="3.40.50.720">
    <property type="entry name" value="NAD(P)-binding Rossmann-like Domain"/>
    <property type="match status" value="1"/>
</dbReference>
<dbReference type="SUPFAM" id="SSF51735">
    <property type="entry name" value="NAD(P)-binding Rossmann-fold domains"/>
    <property type="match status" value="1"/>
</dbReference>
<proteinExistence type="predicted"/>
<dbReference type="EMBL" id="BMIU01000041">
    <property type="protein sequence ID" value="GGF51643.1"/>
    <property type="molecule type" value="Genomic_DNA"/>
</dbReference>
<reference evidence="3" key="1">
    <citation type="journal article" date="2019" name="Int. J. Syst. Evol. Microbiol.">
        <title>The Global Catalogue of Microorganisms (GCM) 10K type strain sequencing project: providing services to taxonomists for standard genome sequencing and annotation.</title>
        <authorList>
            <consortium name="The Broad Institute Genomics Platform"/>
            <consortium name="The Broad Institute Genome Sequencing Center for Infectious Disease"/>
            <person name="Wu L."/>
            <person name="Ma J."/>
        </authorList>
    </citation>
    <scope>NUCLEOTIDE SEQUENCE [LARGE SCALE GENOMIC DNA]</scope>
    <source>
        <strain evidence="3">CGMCC 1.15407</strain>
    </source>
</reference>
<dbReference type="InterPro" id="IPR050177">
    <property type="entry name" value="Lipid_A_modif_metabolic_enz"/>
</dbReference>
<dbReference type="PANTHER" id="PTHR43245:SF58">
    <property type="entry name" value="BLL5923 PROTEIN"/>
    <property type="match status" value="1"/>
</dbReference>
<gene>
    <name evidence="2" type="ORF">GCM10011339_45230</name>
</gene>
<sequence length="304" mass="33619">MNNVLLTGGRGFLNTILIEALEEESNMHVVTVGRSNADIQVDIRDVFTIPTSENFDMVIHAAGKAHSNPITTKEENEFHLVNFEGTKNLCRALEGLGVIPKKFIFISTVAVYGVTEGIDIKEEHPLNGVSAYAYSKILAETWLQDWAYKHNVTLGILRLPLIVGPNPPGNLQKMISGIKSGRYLSIGDANARKSMVFGEDIAKIIPLLAKKGGTYNLTDGYHPTFRELEMVIAASLERKKPIKVPFWFANGLARIGDITGNRFPIDSDKLKKITSVLTFDDSKARKELGWSPSNVLEKLAEILK</sequence>
<organism evidence="2 3">
    <name type="scientific">Echinicola rosea</name>
    <dbReference type="NCBI Taxonomy" id="1807691"/>
    <lineage>
        <taxon>Bacteria</taxon>
        <taxon>Pseudomonadati</taxon>
        <taxon>Bacteroidota</taxon>
        <taxon>Cytophagia</taxon>
        <taxon>Cytophagales</taxon>
        <taxon>Cyclobacteriaceae</taxon>
        <taxon>Echinicola</taxon>
    </lineage>
</organism>
<name>A0ABQ1VBE7_9BACT</name>
<dbReference type="InterPro" id="IPR001509">
    <property type="entry name" value="Epimerase_deHydtase"/>
</dbReference>
<dbReference type="RefSeq" id="WP_137404607.1">
    <property type="nucleotide sequence ID" value="NZ_BMIU01000041.1"/>
</dbReference>
<evidence type="ECO:0000313" key="2">
    <source>
        <dbReference type="EMBL" id="GGF51643.1"/>
    </source>
</evidence>
<dbReference type="Proteomes" id="UP000647339">
    <property type="component" value="Unassembled WGS sequence"/>
</dbReference>
<accession>A0ABQ1VBE7</accession>
<keyword evidence="3" id="KW-1185">Reference proteome</keyword>
<comment type="caution">
    <text evidence="2">The sequence shown here is derived from an EMBL/GenBank/DDBJ whole genome shotgun (WGS) entry which is preliminary data.</text>
</comment>
<dbReference type="InterPro" id="IPR036291">
    <property type="entry name" value="NAD(P)-bd_dom_sf"/>
</dbReference>
<feature type="domain" description="NAD-dependent epimerase/dehydratase" evidence="1">
    <location>
        <begin position="4"/>
        <end position="216"/>
    </location>
</feature>
<dbReference type="PANTHER" id="PTHR43245">
    <property type="entry name" value="BIFUNCTIONAL POLYMYXIN RESISTANCE PROTEIN ARNA"/>
    <property type="match status" value="1"/>
</dbReference>
<dbReference type="Pfam" id="PF01370">
    <property type="entry name" value="Epimerase"/>
    <property type="match status" value="1"/>
</dbReference>
<evidence type="ECO:0000259" key="1">
    <source>
        <dbReference type="Pfam" id="PF01370"/>
    </source>
</evidence>